<dbReference type="AlphaFoldDB" id="A0A0U2YPM5"/>
<dbReference type="STRING" id="200991.AUC31_15660"/>
<sequence length="255" mass="29309">MEFNIFLSFYQLFYEEDNKMNKLKFLPFFICLALLSGIALLYFRWPFYEYAVAAAFLSVPFISLLPRNWLPSFLFLVLLAAIATAFQQPAASLTSIGTYCLLSVFQFSLWVVSDQVKLLGEETKRLKEQRQILLRKEGQLRALDLQEFVEQALWMLKTSKREERTWLMEVTPFVNCPVQTSELERAALQSIVRERDLVTSQKGAVYVLVKETEGDSIQPLLKRIEQKMNAKSEAATYEVKKTAITTVGEMGSLLS</sequence>
<keyword evidence="1" id="KW-1133">Transmembrane helix</keyword>
<dbReference type="Proteomes" id="UP000067683">
    <property type="component" value="Chromosome"/>
</dbReference>
<keyword evidence="1" id="KW-0472">Membrane</keyword>
<name>A0A0U2YPM5_9BACL</name>
<feature type="transmembrane region" description="Helical" evidence="1">
    <location>
        <begin position="73"/>
        <end position="90"/>
    </location>
</feature>
<gene>
    <name evidence="2" type="ORF">AUC31_15660</name>
</gene>
<evidence type="ECO:0000313" key="2">
    <source>
        <dbReference type="EMBL" id="ALS76554.1"/>
    </source>
</evidence>
<feature type="transmembrane region" description="Helical" evidence="1">
    <location>
        <begin position="96"/>
        <end position="120"/>
    </location>
</feature>
<keyword evidence="1" id="KW-0812">Transmembrane</keyword>
<evidence type="ECO:0000313" key="3">
    <source>
        <dbReference type="Proteomes" id="UP000067683"/>
    </source>
</evidence>
<organism evidence="2 3">
    <name type="scientific">Planococcus rifietoensis</name>
    <dbReference type="NCBI Taxonomy" id="200991"/>
    <lineage>
        <taxon>Bacteria</taxon>
        <taxon>Bacillati</taxon>
        <taxon>Bacillota</taxon>
        <taxon>Bacilli</taxon>
        <taxon>Bacillales</taxon>
        <taxon>Caryophanaceae</taxon>
        <taxon>Planococcus</taxon>
    </lineage>
</organism>
<feature type="transmembrane region" description="Helical" evidence="1">
    <location>
        <begin position="25"/>
        <end position="44"/>
    </location>
</feature>
<reference evidence="2" key="1">
    <citation type="submission" date="2016-01" db="EMBL/GenBank/DDBJ databases">
        <title>Complete genome of Planococcus rifietoensis type strain M8.</title>
        <authorList>
            <person name="See-Too W.S."/>
        </authorList>
    </citation>
    <scope>NUCLEOTIDE SEQUENCE [LARGE SCALE GENOMIC DNA]</scope>
    <source>
        <strain evidence="2">M8</strain>
    </source>
</reference>
<dbReference type="KEGG" id="prt:AUC31_15660"/>
<accession>A0A0U2YPM5</accession>
<evidence type="ECO:0000256" key="1">
    <source>
        <dbReference type="SAM" id="Phobius"/>
    </source>
</evidence>
<evidence type="ECO:0008006" key="4">
    <source>
        <dbReference type="Google" id="ProtNLM"/>
    </source>
</evidence>
<keyword evidence="3" id="KW-1185">Reference proteome</keyword>
<proteinExistence type="predicted"/>
<dbReference type="EMBL" id="CP013659">
    <property type="protein sequence ID" value="ALS76554.1"/>
    <property type="molecule type" value="Genomic_DNA"/>
</dbReference>
<protein>
    <recommendedName>
        <fullName evidence="4">GGDEF domain-containing protein</fullName>
    </recommendedName>
</protein>